<dbReference type="SUPFAM" id="SSF52540">
    <property type="entry name" value="P-loop containing nucleoside triphosphate hydrolases"/>
    <property type="match status" value="1"/>
</dbReference>
<gene>
    <name evidence="1" type="ORF">SDC9_150391</name>
</gene>
<reference evidence="1" key="1">
    <citation type="submission" date="2019-08" db="EMBL/GenBank/DDBJ databases">
        <authorList>
            <person name="Kucharzyk K."/>
            <person name="Murdoch R.W."/>
            <person name="Higgins S."/>
            <person name="Loffler F."/>
        </authorList>
    </citation>
    <scope>NUCLEOTIDE SEQUENCE</scope>
</reference>
<protein>
    <submittedName>
        <fullName evidence="1">Uncharacterized protein</fullName>
    </submittedName>
</protein>
<evidence type="ECO:0000313" key="1">
    <source>
        <dbReference type="EMBL" id="MPN03166.1"/>
    </source>
</evidence>
<name>A0A645ENZ4_9ZZZZ</name>
<dbReference type="EMBL" id="VSSQ01049092">
    <property type="protein sequence ID" value="MPN03166.1"/>
    <property type="molecule type" value="Genomic_DNA"/>
</dbReference>
<proteinExistence type="predicted"/>
<sequence length="154" mass="18031">MKVVILFGDYAVGKKTIATYLCAITGFRFYESSRTREERGFVIPILWCFDQPNGGVQVQSYETFFTNAGVEVCFAELTAEYETLLQRNRDKLAQEMHDDLIDLKMSERDYFWHTDEFRYTSFPGDMQGKRYFLLDTTNLSPEEAAYCIREAFQL</sequence>
<comment type="caution">
    <text evidence="1">The sequence shown here is derived from an EMBL/GenBank/DDBJ whole genome shotgun (WGS) entry which is preliminary data.</text>
</comment>
<dbReference type="InterPro" id="IPR027417">
    <property type="entry name" value="P-loop_NTPase"/>
</dbReference>
<dbReference type="AlphaFoldDB" id="A0A645ENZ4"/>
<accession>A0A645ENZ4</accession>
<organism evidence="1">
    <name type="scientific">bioreactor metagenome</name>
    <dbReference type="NCBI Taxonomy" id="1076179"/>
    <lineage>
        <taxon>unclassified sequences</taxon>
        <taxon>metagenomes</taxon>
        <taxon>ecological metagenomes</taxon>
    </lineage>
</organism>